<protein>
    <submittedName>
        <fullName evidence="1">Uncharacterized protein</fullName>
    </submittedName>
</protein>
<evidence type="ECO:0000313" key="2">
    <source>
        <dbReference type="Proteomes" id="UP000680865"/>
    </source>
</evidence>
<name>A0A919T1L0_9ACTN</name>
<dbReference type="EMBL" id="BOQP01000063">
    <property type="protein sequence ID" value="GIM84316.1"/>
    <property type="molecule type" value="Genomic_DNA"/>
</dbReference>
<dbReference type="AlphaFoldDB" id="A0A919T1L0"/>
<comment type="caution">
    <text evidence="1">The sequence shown here is derived from an EMBL/GenBank/DDBJ whole genome shotgun (WGS) entry which is preliminary data.</text>
</comment>
<gene>
    <name evidence="1" type="ORF">Aco04nite_90860</name>
</gene>
<organism evidence="1 2">
    <name type="scientific">Winogradskya consettensis</name>
    <dbReference type="NCBI Taxonomy" id="113560"/>
    <lineage>
        <taxon>Bacteria</taxon>
        <taxon>Bacillati</taxon>
        <taxon>Actinomycetota</taxon>
        <taxon>Actinomycetes</taxon>
        <taxon>Micromonosporales</taxon>
        <taxon>Micromonosporaceae</taxon>
        <taxon>Winogradskya</taxon>
    </lineage>
</organism>
<evidence type="ECO:0000313" key="1">
    <source>
        <dbReference type="EMBL" id="GIM84316.1"/>
    </source>
</evidence>
<keyword evidence="2" id="KW-1185">Reference proteome</keyword>
<dbReference type="Proteomes" id="UP000680865">
    <property type="component" value="Unassembled WGS sequence"/>
</dbReference>
<reference evidence="1" key="1">
    <citation type="submission" date="2021-03" db="EMBL/GenBank/DDBJ databases">
        <title>Whole genome shotgun sequence of Actinoplanes consettensis NBRC 14913.</title>
        <authorList>
            <person name="Komaki H."/>
            <person name="Tamura T."/>
        </authorList>
    </citation>
    <scope>NUCLEOTIDE SEQUENCE</scope>
    <source>
        <strain evidence="1">NBRC 14913</strain>
    </source>
</reference>
<proteinExistence type="predicted"/>
<sequence>MGPVSCFAEPDYRFGAGPLWMRVERVDWNRPVRYDEDNWYEVDGVETTSEGREIGRRQALVRARSLGALRRNARP</sequence>
<accession>A0A919T1L0</accession>